<dbReference type="EMBL" id="SLWB01000011">
    <property type="protein sequence ID" value="TCN65392.1"/>
    <property type="molecule type" value="Genomic_DNA"/>
</dbReference>
<dbReference type="OrthoDB" id="1097927at2"/>
<evidence type="ECO:0000313" key="1">
    <source>
        <dbReference type="EMBL" id="TCN65392.1"/>
    </source>
</evidence>
<accession>A0A4R2EEM9</accession>
<dbReference type="RefSeq" id="WP_131839773.1">
    <property type="nucleotide sequence ID" value="NZ_SLWB01000011.1"/>
</dbReference>
<dbReference type="Proteomes" id="UP000294830">
    <property type="component" value="Unassembled WGS sequence"/>
</dbReference>
<sequence length="180" mass="20791">MGLFNFTRKKEKVNTSLPGADVPMVERSMAPQPIDAPTPTSETPQLGVDAIYAFLQYDYETKGYNDALTNPDESYKNDNIKLFQYDLQILIQRSFMYYDDKIKEIDFHIGSRTRAGLIDLVEELKIKRELVLEHIEKVKQLQQETENNAGMSERIRLSYQRGFMRGLSAITQTKVMNITL</sequence>
<name>A0A4R2EEM9_9BACT</name>
<proteinExistence type="predicted"/>
<gene>
    <name evidence="1" type="ORF">CLV25_11171</name>
</gene>
<comment type="caution">
    <text evidence="1">The sequence shown here is derived from an EMBL/GenBank/DDBJ whole genome shotgun (WGS) entry which is preliminary data.</text>
</comment>
<reference evidence="1 2" key="1">
    <citation type="submission" date="2019-03" db="EMBL/GenBank/DDBJ databases">
        <title>Genomic Encyclopedia of Archaeal and Bacterial Type Strains, Phase II (KMG-II): from individual species to whole genera.</title>
        <authorList>
            <person name="Goeker M."/>
        </authorList>
    </citation>
    <scope>NUCLEOTIDE SEQUENCE [LARGE SCALE GENOMIC DNA]</scope>
    <source>
        <strain evidence="1 2">RL-C</strain>
    </source>
</reference>
<keyword evidence="2" id="KW-1185">Reference proteome</keyword>
<organism evidence="1 2">
    <name type="scientific">Acetobacteroides hydrogenigenes</name>
    <dbReference type="NCBI Taxonomy" id="979970"/>
    <lineage>
        <taxon>Bacteria</taxon>
        <taxon>Pseudomonadati</taxon>
        <taxon>Bacteroidota</taxon>
        <taxon>Bacteroidia</taxon>
        <taxon>Bacteroidales</taxon>
        <taxon>Rikenellaceae</taxon>
        <taxon>Acetobacteroides</taxon>
    </lineage>
</organism>
<dbReference type="AlphaFoldDB" id="A0A4R2EEM9"/>
<protein>
    <submittedName>
        <fullName evidence="1">Uncharacterized protein</fullName>
    </submittedName>
</protein>
<evidence type="ECO:0000313" key="2">
    <source>
        <dbReference type="Proteomes" id="UP000294830"/>
    </source>
</evidence>